<accession>A0A392V6Z6</accession>
<dbReference type="AlphaFoldDB" id="A0A392V6Z6"/>
<evidence type="ECO:0000313" key="2">
    <source>
        <dbReference type="Proteomes" id="UP000265520"/>
    </source>
</evidence>
<dbReference type="PANTHER" id="PTHR33240">
    <property type="entry name" value="OS08G0508500 PROTEIN"/>
    <property type="match status" value="1"/>
</dbReference>
<sequence length="52" mass="5984">MPHDDDPLVIQVQILNCDVKRVLIDSGSSADIMYWEAFKAMQLSNEQLMPYN</sequence>
<dbReference type="Proteomes" id="UP000265520">
    <property type="component" value="Unassembled WGS sequence"/>
</dbReference>
<dbReference type="EMBL" id="LXQA011038308">
    <property type="protein sequence ID" value="MCI82230.1"/>
    <property type="molecule type" value="Genomic_DNA"/>
</dbReference>
<reference evidence="1 2" key="1">
    <citation type="journal article" date="2018" name="Front. Plant Sci.">
        <title>Red Clover (Trifolium pratense) and Zigzag Clover (T. medium) - A Picture of Genomic Similarities and Differences.</title>
        <authorList>
            <person name="Dluhosova J."/>
            <person name="Istvanek J."/>
            <person name="Nedelnik J."/>
            <person name="Repkova J."/>
        </authorList>
    </citation>
    <scope>NUCLEOTIDE SEQUENCE [LARGE SCALE GENOMIC DNA]</scope>
    <source>
        <strain evidence="2">cv. 10/8</strain>
        <tissue evidence="1">Leaf</tissue>
    </source>
</reference>
<feature type="non-terminal residue" evidence="1">
    <location>
        <position position="52"/>
    </location>
</feature>
<protein>
    <submittedName>
        <fullName evidence="1">Gag-pol polyprotein</fullName>
    </submittedName>
</protein>
<name>A0A392V6Z6_9FABA</name>
<proteinExistence type="predicted"/>
<organism evidence="1 2">
    <name type="scientific">Trifolium medium</name>
    <dbReference type="NCBI Taxonomy" id="97028"/>
    <lineage>
        <taxon>Eukaryota</taxon>
        <taxon>Viridiplantae</taxon>
        <taxon>Streptophyta</taxon>
        <taxon>Embryophyta</taxon>
        <taxon>Tracheophyta</taxon>
        <taxon>Spermatophyta</taxon>
        <taxon>Magnoliopsida</taxon>
        <taxon>eudicotyledons</taxon>
        <taxon>Gunneridae</taxon>
        <taxon>Pentapetalae</taxon>
        <taxon>rosids</taxon>
        <taxon>fabids</taxon>
        <taxon>Fabales</taxon>
        <taxon>Fabaceae</taxon>
        <taxon>Papilionoideae</taxon>
        <taxon>50 kb inversion clade</taxon>
        <taxon>NPAAA clade</taxon>
        <taxon>Hologalegina</taxon>
        <taxon>IRL clade</taxon>
        <taxon>Trifolieae</taxon>
        <taxon>Trifolium</taxon>
    </lineage>
</organism>
<dbReference type="PANTHER" id="PTHR33240:SF17">
    <property type="entry name" value="EUKARYOTIC PEPTIDE CHAIN RELEASE FACTOR GTP-BINDING SUBUNIT-LIKE"/>
    <property type="match status" value="1"/>
</dbReference>
<keyword evidence="2" id="KW-1185">Reference proteome</keyword>
<evidence type="ECO:0000313" key="1">
    <source>
        <dbReference type="EMBL" id="MCI82230.1"/>
    </source>
</evidence>
<comment type="caution">
    <text evidence="1">The sequence shown here is derived from an EMBL/GenBank/DDBJ whole genome shotgun (WGS) entry which is preliminary data.</text>
</comment>